<evidence type="ECO:0000313" key="4">
    <source>
        <dbReference type="Proteomes" id="UP001203284"/>
    </source>
</evidence>
<feature type="transmembrane region" description="Helical" evidence="2">
    <location>
        <begin position="25"/>
        <end position="48"/>
    </location>
</feature>
<feature type="transmembrane region" description="Helical" evidence="2">
    <location>
        <begin position="69"/>
        <end position="92"/>
    </location>
</feature>
<sequence>MTPAINPAPPEHLPFFITAPGDADILMIIAALTLIGAVLFAGVFFLYLHSLPERMAHRSQKLQLEIVGVLCLLALFTHVHLFWVAALLLAFIDLPDFGTPLNRIARASEAVAGLPPPPAPGDRADLSSAHASGTGHVPRAIGEGEHA</sequence>
<keyword evidence="2" id="KW-0812">Transmembrane</keyword>
<accession>A0ABT0DG68</accession>
<evidence type="ECO:0000313" key="3">
    <source>
        <dbReference type="EMBL" id="MCK0198722.1"/>
    </source>
</evidence>
<evidence type="ECO:0000256" key="1">
    <source>
        <dbReference type="SAM" id="MobiDB-lite"/>
    </source>
</evidence>
<proteinExistence type="predicted"/>
<keyword evidence="2" id="KW-0472">Membrane</keyword>
<dbReference type="EMBL" id="JALKCH010000014">
    <property type="protein sequence ID" value="MCK0198722.1"/>
    <property type="molecule type" value="Genomic_DNA"/>
</dbReference>
<gene>
    <name evidence="3" type="ORF">MWN34_17630</name>
</gene>
<evidence type="ECO:0000256" key="2">
    <source>
        <dbReference type="SAM" id="Phobius"/>
    </source>
</evidence>
<reference evidence="3 4" key="1">
    <citation type="submission" date="2022-04" db="EMBL/GenBank/DDBJ databases">
        <authorList>
            <person name="Grouzdev D.S."/>
            <person name="Pantiukh K.S."/>
            <person name="Krutkina M.S."/>
        </authorList>
    </citation>
    <scope>NUCLEOTIDE SEQUENCE [LARGE SCALE GENOMIC DNA]</scope>
    <source>
        <strain evidence="3 4">6x-1</strain>
    </source>
</reference>
<dbReference type="RefSeq" id="WP_247030624.1">
    <property type="nucleotide sequence ID" value="NZ_JALKCH010000014.1"/>
</dbReference>
<organism evidence="3 4">
    <name type="scientific">Ancylobacter crimeensis</name>
    <dbReference type="NCBI Taxonomy" id="2579147"/>
    <lineage>
        <taxon>Bacteria</taxon>
        <taxon>Pseudomonadati</taxon>
        <taxon>Pseudomonadota</taxon>
        <taxon>Alphaproteobacteria</taxon>
        <taxon>Hyphomicrobiales</taxon>
        <taxon>Xanthobacteraceae</taxon>
        <taxon>Ancylobacter</taxon>
    </lineage>
</organism>
<dbReference type="Proteomes" id="UP001203284">
    <property type="component" value="Unassembled WGS sequence"/>
</dbReference>
<comment type="caution">
    <text evidence="3">The sequence shown here is derived from an EMBL/GenBank/DDBJ whole genome shotgun (WGS) entry which is preliminary data.</text>
</comment>
<keyword evidence="4" id="KW-1185">Reference proteome</keyword>
<protein>
    <submittedName>
        <fullName evidence="3">Uncharacterized protein</fullName>
    </submittedName>
</protein>
<name>A0ABT0DG68_9HYPH</name>
<feature type="region of interest" description="Disordered" evidence="1">
    <location>
        <begin position="114"/>
        <end position="147"/>
    </location>
</feature>
<keyword evidence="2" id="KW-1133">Transmembrane helix</keyword>